<evidence type="ECO:0000259" key="1">
    <source>
        <dbReference type="Pfam" id="PF07398"/>
    </source>
</evidence>
<evidence type="ECO:0000259" key="2">
    <source>
        <dbReference type="Pfam" id="PF11716"/>
    </source>
</evidence>
<organism evidence="3 4">
    <name type="scientific">Streptomyces yunnanensis</name>
    <dbReference type="NCBI Taxonomy" id="156453"/>
    <lineage>
        <taxon>Bacteria</taxon>
        <taxon>Bacillati</taxon>
        <taxon>Actinomycetota</taxon>
        <taxon>Actinomycetes</taxon>
        <taxon>Kitasatosporales</taxon>
        <taxon>Streptomycetaceae</taxon>
        <taxon>Streptomyces</taxon>
    </lineage>
</organism>
<feature type="domain" description="MDMPI C-terminal" evidence="1">
    <location>
        <begin position="168"/>
        <end position="248"/>
    </location>
</feature>
<evidence type="ECO:0000313" key="3">
    <source>
        <dbReference type="EMBL" id="SHM86704.1"/>
    </source>
</evidence>
<dbReference type="Gene3D" id="3.30.1050.20">
    <property type="match status" value="1"/>
</dbReference>
<dbReference type="SUPFAM" id="SSF55718">
    <property type="entry name" value="SCP-like"/>
    <property type="match status" value="1"/>
</dbReference>
<gene>
    <name evidence="3" type="ORF">SAMN05216268_115195</name>
</gene>
<dbReference type="Pfam" id="PF07398">
    <property type="entry name" value="MDMPI_C"/>
    <property type="match status" value="1"/>
</dbReference>
<dbReference type="InterPro" id="IPR036527">
    <property type="entry name" value="SCP2_sterol-bd_dom_sf"/>
</dbReference>
<dbReference type="EMBL" id="FRBK01000015">
    <property type="protein sequence ID" value="SHM86704.1"/>
    <property type="molecule type" value="Genomic_DNA"/>
</dbReference>
<proteinExistence type="predicted"/>
<protein>
    <submittedName>
        <fullName evidence="3">Maleylpyruvate isomerase</fullName>
    </submittedName>
</protein>
<comment type="caution">
    <text evidence="3">The sequence shown here is derived from an EMBL/GenBank/DDBJ whole genome shotgun (WGS) entry which is preliminary data.</text>
</comment>
<dbReference type="InterPro" id="IPR010872">
    <property type="entry name" value="MDMPI_C-term_domain"/>
</dbReference>
<dbReference type="Gene3D" id="1.20.120.450">
    <property type="entry name" value="dinb family like domain"/>
    <property type="match status" value="1"/>
</dbReference>
<keyword evidence="3" id="KW-0413">Isomerase</keyword>
<sequence length="251" mass="26449">MAMTHRAAGTPAGAPLAAEAVRDAVEAGHARLRALLPGLTDAAVRAPSALPGWSRAHVLAHIEGIGRAMARQARYALRGELIEPYDGGFPARTAAIEEGARRDAAALRTAVGDALAEASAAWAAVGPDDWSRPVRYRDGALRDALLAWWRELVIHTSDADLGHGTDQWPPELCHHLLAYLAPRAPEGVRLVLEPACEAAALWYGPADAPVVIVRGPLTALAAWLAGRAPHTPLGCVRAGVAGPLPELRPWP</sequence>
<dbReference type="InterPro" id="IPR034660">
    <property type="entry name" value="DinB/YfiT-like"/>
</dbReference>
<accession>A0A9X8N3U3</accession>
<dbReference type="NCBIfam" id="TIGR03083">
    <property type="entry name" value="maleylpyruvate isomerase family mycothiol-dependent enzyme"/>
    <property type="match status" value="1"/>
</dbReference>
<name>A0A9X8N3U3_9ACTN</name>
<dbReference type="GO" id="GO:0046872">
    <property type="term" value="F:metal ion binding"/>
    <property type="evidence" value="ECO:0007669"/>
    <property type="project" value="InterPro"/>
</dbReference>
<evidence type="ECO:0000313" key="4">
    <source>
        <dbReference type="Proteomes" id="UP000184388"/>
    </source>
</evidence>
<dbReference type="AlphaFoldDB" id="A0A9X8N3U3"/>
<feature type="domain" description="Mycothiol-dependent maleylpyruvate isomerase metal-binding" evidence="2">
    <location>
        <begin position="26"/>
        <end position="159"/>
    </location>
</feature>
<reference evidence="4" key="1">
    <citation type="submission" date="2016-11" db="EMBL/GenBank/DDBJ databases">
        <authorList>
            <person name="Jaros S."/>
            <person name="Januszkiewicz K."/>
            <person name="Wedrychowicz H."/>
        </authorList>
    </citation>
    <scope>NUCLEOTIDE SEQUENCE [LARGE SCALE GENOMIC DNA]</scope>
    <source>
        <strain evidence="4">CGMCC 4.3555</strain>
    </source>
</reference>
<dbReference type="Proteomes" id="UP000184388">
    <property type="component" value="Unassembled WGS sequence"/>
</dbReference>
<dbReference type="SUPFAM" id="SSF109854">
    <property type="entry name" value="DinB/YfiT-like putative metalloenzymes"/>
    <property type="match status" value="1"/>
</dbReference>
<dbReference type="InterPro" id="IPR017517">
    <property type="entry name" value="Maleyloyr_isom"/>
</dbReference>
<dbReference type="GO" id="GO:0016853">
    <property type="term" value="F:isomerase activity"/>
    <property type="evidence" value="ECO:0007669"/>
    <property type="project" value="UniProtKB-KW"/>
</dbReference>
<dbReference type="InterPro" id="IPR024344">
    <property type="entry name" value="MDMPI_metal-binding"/>
</dbReference>
<dbReference type="Pfam" id="PF11716">
    <property type="entry name" value="MDMPI_N"/>
    <property type="match status" value="1"/>
</dbReference>